<reference evidence="1" key="1">
    <citation type="submission" date="2014-09" db="EMBL/GenBank/DDBJ databases">
        <authorList>
            <person name="Magalhaes I.L.F."/>
            <person name="Oliveira U."/>
            <person name="Santos F.R."/>
            <person name="Vidigal T.H.D.A."/>
            <person name="Brescovit A.D."/>
            <person name="Santos A.J."/>
        </authorList>
    </citation>
    <scope>NUCLEOTIDE SEQUENCE</scope>
    <source>
        <tissue evidence="1">Shoot tissue taken approximately 20 cm above the soil surface</tissue>
    </source>
</reference>
<protein>
    <submittedName>
        <fullName evidence="1">Uncharacterized protein</fullName>
    </submittedName>
</protein>
<sequence length="63" mass="6847">MASKCRDHGVPAFNVPPSHAVKDVSRALEVTTLGVHVNQTVHHKVVLPDMLPVDELVDLLSLL</sequence>
<evidence type="ECO:0000313" key="1">
    <source>
        <dbReference type="EMBL" id="JAD43719.1"/>
    </source>
</evidence>
<dbReference type="EMBL" id="GBRH01254176">
    <property type="protein sequence ID" value="JAD43719.1"/>
    <property type="molecule type" value="Transcribed_RNA"/>
</dbReference>
<accession>A0A0A8ZWF0</accession>
<proteinExistence type="predicted"/>
<reference evidence="1" key="2">
    <citation type="journal article" date="2015" name="Data Brief">
        <title>Shoot transcriptome of the giant reed, Arundo donax.</title>
        <authorList>
            <person name="Barrero R.A."/>
            <person name="Guerrero F.D."/>
            <person name="Moolhuijzen P."/>
            <person name="Goolsby J.A."/>
            <person name="Tidwell J."/>
            <person name="Bellgard S.E."/>
            <person name="Bellgard M.I."/>
        </authorList>
    </citation>
    <scope>NUCLEOTIDE SEQUENCE</scope>
    <source>
        <tissue evidence="1">Shoot tissue taken approximately 20 cm above the soil surface</tissue>
    </source>
</reference>
<name>A0A0A8ZWF0_ARUDO</name>
<organism evidence="1">
    <name type="scientific">Arundo donax</name>
    <name type="common">Giant reed</name>
    <name type="synonym">Donax arundinaceus</name>
    <dbReference type="NCBI Taxonomy" id="35708"/>
    <lineage>
        <taxon>Eukaryota</taxon>
        <taxon>Viridiplantae</taxon>
        <taxon>Streptophyta</taxon>
        <taxon>Embryophyta</taxon>
        <taxon>Tracheophyta</taxon>
        <taxon>Spermatophyta</taxon>
        <taxon>Magnoliopsida</taxon>
        <taxon>Liliopsida</taxon>
        <taxon>Poales</taxon>
        <taxon>Poaceae</taxon>
        <taxon>PACMAD clade</taxon>
        <taxon>Arundinoideae</taxon>
        <taxon>Arundineae</taxon>
        <taxon>Arundo</taxon>
    </lineage>
</organism>
<dbReference type="AlphaFoldDB" id="A0A0A8ZWF0"/>